<accession>A0A8E2EPV2</accession>
<evidence type="ECO:0000313" key="4">
    <source>
        <dbReference type="Proteomes" id="UP000250140"/>
    </source>
</evidence>
<protein>
    <recommendedName>
        <fullName evidence="2">DUF6594 domain-containing protein</fullName>
    </recommendedName>
</protein>
<keyword evidence="1" id="KW-0472">Membrane</keyword>
<dbReference type="PANTHER" id="PTHR34502:SF4">
    <property type="entry name" value="DUF6594 DOMAIN-CONTAINING PROTEIN"/>
    <property type="match status" value="1"/>
</dbReference>
<dbReference type="Pfam" id="PF20237">
    <property type="entry name" value="DUF6594"/>
    <property type="match status" value="1"/>
</dbReference>
<reference evidence="3 4" key="1">
    <citation type="journal article" date="2016" name="Nat. Commun.">
        <title>Ectomycorrhizal ecology is imprinted in the genome of the dominant symbiotic fungus Cenococcum geophilum.</title>
        <authorList>
            <consortium name="DOE Joint Genome Institute"/>
            <person name="Peter M."/>
            <person name="Kohler A."/>
            <person name="Ohm R.A."/>
            <person name="Kuo A."/>
            <person name="Krutzmann J."/>
            <person name="Morin E."/>
            <person name="Arend M."/>
            <person name="Barry K.W."/>
            <person name="Binder M."/>
            <person name="Choi C."/>
            <person name="Clum A."/>
            <person name="Copeland A."/>
            <person name="Grisel N."/>
            <person name="Haridas S."/>
            <person name="Kipfer T."/>
            <person name="LaButti K."/>
            <person name="Lindquist E."/>
            <person name="Lipzen A."/>
            <person name="Maire R."/>
            <person name="Meier B."/>
            <person name="Mihaltcheva S."/>
            <person name="Molinier V."/>
            <person name="Murat C."/>
            <person name="Poggeler S."/>
            <person name="Quandt C.A."/>
            <person name="Sperisen C."/>
            <person name="Tritt A."/>
            <person name="Tisserant E."/>
            <person name="Crous P.W."/>
            <person name="Henrissat B."/>
            <person name="Nehls U."/>
            <person name="Egli S."/>
            <person name="Spatafora J.W."/>
            <person name="Grigoriev I.V."/>
            <person name="Martin F.M."/>
        </authorList>
    </citation>
    <scope>NUCLEOTIDE SEQUENCE [LARGE SCALE GENOMIC DNA]</scope>
    <source>
        <strain evidence="3 4">CBS 207.34</strain>
    </source>
</reference>
<dbReference type="AlphaFoldDB" id="A0A8E2EPV2"/>
<evidence type="ECO:0000313" key="3">
    <source>
        <dbReference type="EMBL" id="OCL02415.1"/>
    </source>
</evidence>
<gene>
    <name evidence="3" type="ORF">AOQ84DRAFT_423003</name>
</gene>
<proteinExistence type="predicted"/>
<dbReference type="PANTHER" id="PTHR34502">
    <property type="entry name" value="DUF6594 DOMAIN-CONTAINING PROTEIN-RELATED"/>
    <property type="match status" value="1"/>
</dbReference>
<keyword evidence="1" id="KW-1133">Transmembrane helix</keyword>
<organism evidence="3 4">
    <name type="scientific">Glonium stellatum</name>
    <dbReference type="NCBI Taxonomy" id="574774"/>
    <lineage>
        <taxon>Eukaryota</taxon>
        <taxon>Fungi</taxon>
        <taxon>Dikarya</taxon>
        <taxon>Ascomycota</taxon>
        <taxon>Pezizomycotina</taxon>
        <taxon>Dothideomycetes</taxon>
        <taxon>Pleosporomycetidae</taxon>
        <taxon>Gloniales</taxon>
        <taxon>Gloniaceae</taxon>
        <taxon>Glonium</taxon>
    </lineage>
</organism>
<keyword evidence="1" id="KW-0812">Transmembrane</keyword>
<evidence type="ECO:0000259" key="2">
    <source>
        <dbReference type="Pfam" id="PF20237"/>
    </source>
</evidence>
<sequence length="325" mass="36368">MSKLWTGRSFSKAFTFGFKLSQAADSDQSPPTQKKYLEGFPSVSALLSSDPDLQVYRRFNSLASRNLLYLQAEILDLEARLEELDAADLEAANVEDSEWMEVKLSARCWEAFTEKVENGEEREVERIRLIRQIRERLAEYQDSIIRQSTILNLENPNSRVRTAITGWFAQNRPFVGHGRNLFDGKFKYDIVALRTLPDQDRLSIFLQNHLGYLFRNRSAGTDHPFNREDLYYYPDSTIRHIVSFASVLLAAVLLVGAIASLYFVTSPAAKMGLLAGFTTLFAGSIGLLTNARRVDIYAATAAYTAVLVVFIGNVGPGSSVQANSG</sequence>
<dbReference type="OrthoDB" id="3533814at2759"/>
<dbReference type="InterPro" id="IPR046529">
    <property type="entry name" value="DUF6594"/>
</dbReference>
<dbReference type="Proteomes" id="UP000250140">
    <property type="component" value="Unassembled WGS sequence"/>
</dbReference>
<feature type="transmembrane region" description="Helical" evidence="1">
    <location>
        <begin position="241"/>
        <end position="265"/>
    </location>
</feature>
<evidence type="ECO:0000256" key="1">
    <source>
        <dbReference type="SAM" id="Phobius"/>
    </source>
</evidence>
<dbReference type="EMBL" id="KV750961">
    <property type="protein sequence ID" value="OCL02415.1"/>
    <property type="molecule type" value="Genomic_DNA"/>
</dbReference>
<feature type="transmembrane region" description="Helical" evidence="1">
    <location>
        <begin position="271"/>
        <end position="289"/>
    </location>
</feature>
<feature type="domain" description="DUF6594" evidence="2">
    <location>
        <begin position="40"/>
        <end position="308"/>
    </location>
</feature>
<feature type="transmembrane region" description="Helical" evidence="1">
    <location>
        <begin position="296"/>
        <end position="315"/>
    </location>
</feature>
<name>A0A8E2EPV2_9PEZI</name>
<keyword evidence="4" id="KW-1185">Reference proteome</keyword>